<dbReference type="Pfam" id="PF26325">
    <property type="entry name" value="YhjD"/>
    <property type="match status" value="1"/>
</dbReference>
<dbReference type="Proteomes" id="UP000006691">
    <property type="component" value="Chromosome"/>
</dbReference>
<name>F2F2N3_SOLSS</name>
<accession>F2F2N3</accession>
<keyword evidence="2" id="KW-1185">Reference proteome</keyword>
<sequence>MPENGYDNYEVEAVLNTINRELAHKYIITELMIRTLERDRQHTEAFKMKDVMDKLFEQAIRKAKDELLALKNEMGKIGLRKQDEKKLDDTVTVYYFVQRGISDELRYMNYALRNHTMKEIERLLNIK</sequence>
<protein>
    <submittedName>
        <fullName evidence="1">Carbamoylphosphate synthase large subunit</fullName>
    </submittedName>
</protein>
<reference evidence="2" key="1">
    <citation type="submission" date="2011-04" db="EMBL/GenBank/DDBJ databases">
        <title>Genome sequence of Solibacillus silvestris StLB046.</title>
        <authorList>
            <person name="Morohoshi T."/>
            <person name="Someya N."/>
            <person name="Ikeda T."/>
        </authorList>
    </citation>
    <scope>NUCLEOTIDE SEQUENCE [LARGE SCALE GENOMIC DNA]</scope>
    <source>
        <strain evidence="2">StLB046</strain>
    </source>
</reference>
<dbReference type="PATRIC" id="fig|1002809.3.peg.1462"/>
<gene>
    <name evidence="1" type="ordered locus">SSIL_1448</name>
</gene>
<dbReference type="eggNOG" id="ENOG502ZKT3">
    <property type="taxonomic scope" value="Bacteria"/>
</dbReference>
<evidence type="ECO:0000313" key="2">
    <source>
        <dbReference type="Proteomes" id="UP000006691"/>
    </source>
</evidence>
<proteinExistence type="predicted"/>
<dbReference type="EMBL" id="AP012157">
    <property type="protein sequence ID" value="BAK15871.1"/>
    <property type="molecule type" value="Genomic_DNA"/>
</dbReference>
<dbReference type="InterPro" id="IPR058600">
    <property type="entry name" value="YhjD-like"/>
</dbReference>
<organism evidence="1 2">
    <name type="scientific">Solibacillus silvestris (strain StLB046)</name>
    <name type="common">Bacillus silvestris</name>
    <dbReference type="NCBI Taxonomy" id="1002809"/>
    <lineage>
        <taxon>Bacteria</taxon>
        <taxon>Bacillati</taxon>
        <taxon>Bacillota</taxon>
        <taxon>Bacilli</taxon>
        <taxon>Bacillales</taxon>
        <taxon>Caryophanaceae</taxon>
        <taxon>Solibacillus</taxon>
    </lineage>
</organism>
<dbReference type="AlphaFoldDB" id="F2F2N3"/>
<evidence type="ECO:0000313" key="1">
    <source>
        <dbReference type="EMBL" id="BAK15871.1"/>
    </source>
</evidence>
<dbReference type="KEGG" id="siv:SSIL_1448"/>
<dbReference type="HOGENOM" id="CLU_1969072_0_0_9"/>
<reference evidence="1 2" key="2">
    <citation type="journal article" date="2012" name="J. Biosci. Bioeng.">
        <title>Complete genome sequence and characterization of the N-acylhomoserine lactone-degrading gene of the potato leaf-associated Solibacillus silvestris.</title>
        <authorList>
            <person name="Morohoshi T."/>
            <person name="Tominaga Y."/>
            <person name="Someya N."/>
            <person name="Ikeda T."/>
        </authorList>
    </citation>
    <scope>NUCLEOTIDE SEQUENCE [LARGE SCALE GENOMIC DNA]</scope>
    <source>
        <strain evidence="1 2">StLB046</strain>
    </source>
</reference>